<protein>
    <recommendedName>
        <fullName evidence="2">MIR domain-containing protein</fullName>
    </recommendedName>
</protein>
<sequence length="315" mass="35717">MYELRRSAEKCRNAEREFQELTAALLEEGDVSVCPDGLLHFGDSVIIHAPVVQPRKGCPKSSFPCTLAATPPRHDLYKNIYLDSPITACPHYHQPVVKNVFTITPRSSNFEEGSILCYGDSFDLVHVAVNGEQLYVTSPVGSALHSARESRRQEVLLKKSSSAHSAWRLQPYDPTLRLPFDGQPVEVGSRIQLVQSMTNQPVVVEEEFTTNTIFGQEQEVSVGVVNRATTRAASILAFLTWTRRTPEKKEKETEEILEEDVVQKEREIQEKIDEEIEEKKREEETREEENVEGIRLVLDNSDESPSDEKLNHEDN</sequence>
<feature type="compositionally biased region" description="Basic and acidic residues" evidence="1">
    <location>
        <begin position="306"/>
        <end position="315"/>
    </location>
</feature>
<dbReference type="GO" id="GO:0031514">
    <property type="term" value="C:motile cilium"/>
    <property type="evidence" value="ECO:0007669"/>
    <property type="project" value="TreeGrafter"/>
</dbReference>
<dbReference type="Proteomes" id="UP001381693">
    <property type="component" value="Unassembled WGS sequence"/>
</dbReference>
<reference evidence="3 4" key="1">
    <citation type="submission" date="2023-11" db="EMBL/GenBank/DDBJ databases">
        <title>Halocaridina rubra genome assembly.</title>
        <authorList>
            <person name="Smith C."/>
        </authorList>
    </citation>
    <scope>NUCLEOTIDE SEQUENCE [LARGE SCALE GENOMIC DNA]</scope>
    <source>
        <strain evidence="3">EP-1</strain>
        <tissue evidence="3">Whole</tissue>
    </source>
</reference>
<evidence type="ECO:0000256" key="1">
    <source>
        <dbReference type="SAM" id="MobiDB-lite"/>
    </source>
</evidence>
<dbReference type="GO" id="GO:0060271">
    <property type="term" value="P:cilium assembly"/>
    <property type="evidence" value="ECO:0007669"/>
    <property type="project" value="TreeGrafter"/>
</dbReference>
<dbReference type="InterPro" id="IPR016093">
    <property type="entry name" value="MIR_motif"/>
</dbReference>
<evidence type="ECO:0000313" key="3">
    <source>
        <dbReference type="EMBL" id="KAK7084087.1"/>
    </source>
</evidence>
<dbReference type="InterPro" id="IPR055325">
    <property type="entry name" value="CF161"/>
</dbReference>
<evidence type="ECO:0000313" key="4">
    <source>
        <dbReference type="Proteomes" id="UP001381693"/>
    </source>
</evidence>
<feature type="non-terminal residue" evidence="3">
    <location>
        <position position="315"/>
    </location>
</feature>
<accession>A0AAN8XGX5</accession>
<proteinExistence type="predicted"/>
<evidence type="ECO:0000259" key="2">
    <source>
        <dbReference type="PROSITE" id="PS50919"/>
    </source>
</evidence>
<comment type="caution">
    <text evidence="3">The sequence shown here is derived from an EMBL/GenBank/DDBJ whole genome shotgun (WGS) entry which is preliminary data.</text>
</comment>
<dbReference type="Pfam" id="PF24569">
    <property type="entry name" value="CFAP161"/>
    <property type="match status" value="1"/>
</dbReference>
<organism evidence="3 4">
    <name type="scientific">Halocaridina rubra</name>
    <name type="common">Hawaiian red shrimp</name>
    <dbReference type="NCBI Taxonomy" id="373956"/>
    <lineage>
        <taxon>Eukaryota</taxon>
        <taxon>Metazoa</taxon>
        <taxon>Ecdysozoa</taxon>
        <taxon>Arthropoda</taxon>
        <taxon>Crustacea</taxon>
        <taxon>Multicrustacea</taxon>
        <taxon>Malacostraca</taxon>
        <taxon>Eumalacostraca</taxon>
        <taxon>Eucarida</taxon>
        <taxon>Decapoda</taxon>
        <taxon>Pleocyemata</taxon>
        <taxon>Caridea</taxon>
        <taxon>Atyoidea</taxon>
        <taxon>Atyidae</taxon>
        <taxon>Halocaridina</taxon>
    </lineage>
</organism>
<name>A0AAN8XGX5_HALRR</name>
<dbReference type="PANTHER" id="PTHR24274">
    <property type="entry name" value="CILIA- AND FLAGELLA-ASSOCIATED PROTEIN 161"/>
    <property type="match status" value="1"/>
</dbReference>
<feature type="compositionally biased region" description="Basic and acidic residues" evidence="1">
    <location>
        <begin position="267"/>
        <end position="284"/>
    </location>
</feature>
<dbReference type="PROSITE" id="PS50919">
    <property type="entry name" value="MIR"/>
    <property type="match status" value="1"/>
</dbReference>
<keyword evidence="4" id="KW-1185">Reference proteome</keyword>
<dbReference type="PANTHER" id="PTHR24274:SF1">
    <property type="entry name" value="CILIA- AND FLAGELLA-ASSOCIATED PROTEIN 161"/>
    <property type="match status" value="1"/>
</dbReference>
<feature type="region of interest" description="Disordered" evidence="1">
    <location>
        <begin position="267"/>
        <end position="315"/>
    </location>
</feature>
<gene>
    <name evidence="3" type="ORF">SK128_016054</name>
</gene>
<dbReference type="EMBL" id="JAXCGZ010002286">
    <property type="protein sequence ID" value="KAK7084087.1"/>
    <property type="molecule type" value="Genomic_DNA"/>
</dbReference>
<feature type="domain" description="MIR" evidence="2">
    <location>
        <begin position="113"/>
        <end position="172"/>
    </location>
</feature>
<dbReference type="AlphaFoldDB" id="A0AAN8XGX5"/>